<dbReference type="InterPro" id="IPR013525">
    <property type="entry name" value="ABC2_TM"/>
</dbReference>
<dbReference type="InterPro" id="IPR047817">
    <property type="entry name" value="ABC2_TM_bact-type"/>
</dbReference>
<keyword evidence="3 5" id="KW-1133">Transmembrane helix</keyword>
<evidence type="ECO:0000256" key="4">
    <source>
        <dbReference type="ARBA" id="ARBA00023136"/>
    </source>
</evidence>
<feature type="transmembrane region" description="Helical" evidence="5">
    <location>
        <begin position="182"/>
        <end position="204"/>
    </location>
</feature>
<comment type="subcellular location">
    <subcellularLocation>
        <location evidence="1">Membrane</location>
        <topology evidence="1">Multi-pass membrane protein</topology>
    </subcellularLocation>
</comment>
<dbReference type="RefSeq" id="WP_379320224.1">
    <property type="nucleotide sequence ID" value="NZ_JBHTLM010000011.1"/>
</dbReference>
<evidence type="ECO:0000313" key="8">
    <source>
        <dbReference type="Proteomes" id="UP001597262"/>
    </source>
</evidence>
<feature type="transmembrane region" description="Helical" evidence="5">
    <location>
        <begin position="225"/>
        <end position="248"/>
    </location>
</feature>
<reference evidence="8" key="1">
    <citation type="journal article" date="2019" name="Int. J. Syst. Evol. Microbiol.">
        <title>The Global Catalogue of Microorganisms (GCM) 10K type strain sequencing project: providing services to taxonomists for standard genome sequencing and annotation.</title>
        <authorList>
            <consortium name="The Broad Institute Genomics Platform"/>
            <consortium name="The Broad Institute Genome Sequencing Center for Infectious Disease"/>
            <person name="Wu L."/>
            <person name="Ma J."/>
        </authorList>
    </citation>
    <scope>NUCLEOTIDE SEQUENCE [LARGE SCALE GENOMIC DNA]</scope>
    <source>
        <strain evidence="8">CCUG 59189</strain>
    </source>
</reference>
<evidence type="ECO:0000259" key="6">
    <source>
        <dbReference type="PROSITE" id="PS51012"/>
    </source>
</evidence>
<proteinExistence type="predicted"/>
<dbReference type="PROSITE" id="PS51012">
    <property type="entry name" value="ABC_TM2"/>
    <property type="match status" value="1"/>
</dbReference>
<keyword evidence="8" id="KW-1185">Reference proteome</keyword>
<evidence type="ECO:0000313" key="7">
    <source>
        <dbReference type="EMBL" id="MFD1177780.1"/>
    </source>
</evidence>
<dbReference type="PANTHER" id="PTHR43027:SF1">
    <property type="entry name" value="DOXORUBICIN RESISTANCE ABC TRANSPORTER PERMEASE PROTEIN DRRC-RELATED"/>
    <property type="match status" value="1"/>
</dbReference>
<evidence type="ECO:0000256" key="2">
    <source>
        <dbReference type="ARBA" id="ARBA00022692"/>
    </source>
</evidence>
<gene>
    <name evidence="7" type="ORF">ACFQ3W_15925</name>
</gene>
<feature type="transmembrane region" description="Helical" evidence="5">
    <location>
        <begin position="260"/>
        <end position="281"/>
    </location>
</feature>
<comment type="caution">
    <text evidence="7">The sequence shown here is derived from an EMBL/GenBank/DDBJ whole genome shotgun (WGS) entry which is preliminary data.</text>
</comment>
<feature type="domain" description="ABC transmembrane type-2" evidence="6">
    <location>
        <begin position="138"/>
        <end position="373"/>
    </location>
</feature>
<sequence length="376" mass="41145">MNTLSIAVKEIKKDLRDRRTLALMLAFPLILMLVLGMALTNTFDNTVKVGDIKVLVKDNGMNSDLAQGFEAFSKEAAKAGMTFERLKPQVSGKEEVEQNRFDDYLEIDDHNLSLYMSSRSDIKSSVVQGMLTAFAEKYNVVYAIVKSAPEQAKTTLAAADRGGDYIKETSITADRQPGAVDYYALGMASMTALWGSLSASRLISEEVKEGTAVRLIAAPVRKYEIFIGKVLGNLVVNVLCVLIIVFFSKYVLKAYWGTHLVAELIVLFSSVVMSVSLGLAVSYMLKETATRSVIVIFTNLAAFLGGSYFPMNGDDNLGMLGHISGLSPIRWTNLALTKIVYGNQLSAIWPPVMLNLVLAVIMLAGAALIMRRREGI</sequence>
<feature type="transmembrane region" description="Helical" evidence="5">
    <location>
        <begin position="348"/>
        <end position="370"/>
    </location>
</feature>
<evidence type="ECO:0000256" key="1">
    <source>
        <dbReference type="ARBA" id="ARBA00004141"/>
    </source>
</evidence>
<dbReference type="Pfam" id="PF12698">
    <property type="entry name" value="ABC2_membrane_3"/>
    <property type="match status" value="1"/>
</dbReference>
<keyword evidence="2 5" id="KW-0812">Transmembrane</keyword>
<dbReference type="EMBL" id="JBHTLM010000011">
    <property type="protein sequence ID" value="MFD1177780.1"/>
    <property type="molecule type" value="Genomic_DNA"/>
</dbReference>
<name>A0ABW3S016_9BACL</name>
<organism evidence="7 8">
    <name type="scientific">Paenibacillus puldeungensis</name>
    <dbReference type="NCBI Taxonomy" id="696536"/>
    <lineage>
        <taxon>Bacteria</taxon>
        <taxon>Bacillati</taxon>
        <taxon>Bacillota</taxon>
        <taxon>Bacilli</taxon>
        <taxon>Bacillales</taxon>
        <taxon>Paenibacillaceae</taxon>
        <taxon>Paenibacillus</taxon>
    </lineage>
</organism>
<feature type="transmembrane region" description="Helical" evidence="5">
    <location>
        <begin position="293"/>
        <end position="311"/>
    </location>
</feature>
<accession>A0ABW3S016</accession>
<keyword evidence="4 5" id="KW-0472">Membrane</keyword>
<evidence type="ECO:0000256" key="5">
    <source>
        <dbReference type="SAM" id="Phobius"/>
    </source>
</evidence>
<dbReference type="Proteomes" id="UP001597262">
    <property type="component" value="Unassembled WGS sequence"/>
</dbReference>
<evidence type="ECO:0000256" key="3">
    <source>
        <dbReference type="ARBA" id="ARBA00022989"/>
    </source>
</evidence>
<dbReference type="PANTHER" id="PTHR43027">
    <property type="entry name" value="DOXORUBICIN RESISTANCE ABC TRANSPORTER PERMEASE PROTEIN DRRC-RELATED"/>
    <property type="match status" value="1"/>
</dbReference>
<protein>
    <submittedName>
        <fullName evidence="7">ABC transporter permease</fullName>
    </submittedName>
</protein>
<dbReference type="InterPro" id="IPR052902">
    <property type="entry name" value="ABC-2_transporter"/>
</dbReference>
<feature type="transmembrane region" description="Helical" evidence="5">
    <location>
        <begin position="21"/>
        <end position="39"/>
    </location>
</feature>